<gene>
    <name evidence="1" type="ORF">SAMN04489857_0001</name>
</gene>
<dbReference type="SUPFAM" id="SSF46785">
    <property type="entry name" value="Winged helix' DNA-binding domain"/>
    <property type="match status" value="1"/>
</dbReference>
<evidence type="ECO:0000313" key="1">
    <source>
        <dbReference type="EMBL" id="SDR64743.1"/>
    </source>
</evidence>
<proteinExistence type="predicted"/>
<evidence type="ECO:0000313" key="2">
    <source>
        <dbReference type="Proteomes" id="UP000199480"/>
    </source>
</evidence>
<dbReference type="Proteomes" id="UP000199480">
    <property type="component" value="Chromosome I"/>
</dbReference>
<reference evidence="2" key="1">
    <citation type="submission" date="2016-10" db="EMBL/GenBank/DDBJ databases">
        <authorList>
            <person name="Varghese N."/>
            <person name="Submissions S."/>
        </authorList>
    </citation>
    <scope>NUCLEOTIDE SEQUENCE [LARGE SCALE GENOMIC DNA]</scope>
    <source>
        <strain evidence="2">DSM 22620</strain>
    </source>
</reference>
<feature type="non-terminal residue" evidence="1">
    <location>
        <position position="31"/>
    </location>
</feature>
<sequence>MLRGVSESTLSRQLKELVADDFLERVDYQEV</sequence>
<organism evidence="1 2">
    <name type="scientific">Parafannyhessea umbonata</name>
    <dbReference type="NCBI Taxonomy" id="604330"/>
    <lineage>
        <taxon>Bacteria</taxon>
        <taxon>Bacillati</taxon>
        <taxon>Actinomycetota</taxon>
        <taxon>Coriobacteriia</taxon>
        <taxon>Coriobacteriales</taxon>
        <taxon>Atopobiaceae</taxon>
        <taxon>Parafannyhessea</taxon>
    </lineage>
</organism>
<dbReference type="Gene3D" id="1.10.10.10">
    <property type="entry name" value="Winged helix-like DNA-binding domain superfamily/Winged helix DNA-binding domain"/>
    <property type="match status" value="1"/>
</dbReference>
<accession>A0A1H1KR11</accession>
<dbReference type="InterPro" id="IPR036388">
    <property type="entry name" value="WH-like_DNA-bd_sf"/>
</dbReference>
<dbReference type="AlphaFoldDB" id="A0A1H1KR11"/>
<dbReference type="InterPro" id="IPR036390">
    <property type="entry name" value="WH_DNA-bd_sf"/>
</dbReference>
<name>A0A1H1KR11_9ACTN</name>
<protein>
    <submittedName>
        <fullName evidence="1">Uncharacterized protein</fullName>
    </submittedName>
</protein>
<dbReference type="EMBL" id="LT629759">
    <property type="protein sequence ID" value="SDR64743.1"/>
    <property type="molecule type" value="Genomic_DNA"/>
</dbReference>